<dbReference type="SUPFAM" id="SSF48498">
    <property type="entry name" value="Tetracyclin repressor-like, C-terminal domain"/>
    <property type="match status" value="1"/>
</dbReference>
<evidence type="ECO:0000313" key="8">
    <source>
        <dbReference type="Proteomes" id="UP000266298"/>
    </source>
</evidence>
<evidence type="ECO:0000256" key="2">
    <source>
        <dbReference type="ARBA" id="ARBA00023015"/>
    </source>
</evidence>
<dbReference type="InterPro" id="IPR009057">
    <property type="entry name" value="Homeodomain-like_sf"/>
</dbReference>
<protein>
    <submittedName>
        <fullName evidence="7">TetR/AcrR family transcriptional regulator</fullName>
    </submittedName>
</protein>
<dbReference type="AlphaFoldDB" id="A0A399NMQ1"/>
<dbReference type="PANTHER" id="PTHR30055:SF146">
    <property type="entry name" value="HTH-TYPE TRANSCRIPTIONAL DUAL REGULATOR CECR"/>
    <property type="match status" value="1"/>
</dbReference>
<reference evidence="7 8" key="1">
    <citation type="submission" date="2018-08" db="EMBL/GenBank/DDBJ databases">
        <title>Genome Sequence of Clavibacter michiganensis Subspecies type strains, and the Atypical Peach-Colored Strains Isolated from Tomato.</title>
        <authorList>
            <person name="Osdaghi E."/>
            <person name="Portier P."/>
            <person name="Briand M."/>
            <person name="Jacques M.-A."/>
        </authorList>
    </citation>
    <scope>NUCLEOTIDE SEQUENCE [LARGE SCALE GENOMIC DNA]</scope>
    <source>
        <strain evidence="7 8">CFBP 7493</strain>
    </source>
</reference>
<dbReference type="Pfam" id="PF13977">
    <property type="entry name" value="TetR_C_6"/>
    <property type="match status" value="1"/>
</dbReference>
<evidence type="ECO:0000256" key="4">
    <source>
        <dbReference type="ARBA" id="ARBA00023163"/>
    </source>
</evidence>
<evidence type="ECO:0000256" key="5">
    <source>
        <dbReference type="PROSITE-ProRule" id="PRU00335"/>
    </source>
</evidence>
<dbReference type="GO" id="GO:0000976">
    <property type="term" value="F:transcription cis-regulatory region binding"/>
    <property type="evidence" value="ECO:0007669"/>
    <property type="project" value="TreeGrafter"/>
</dbReference>
<evidence type="ECO:0000256" key="1">
    <source>
        <dbReference type="ARBA" id="ARBA00022491"/>
    </source>
</evidence>
<keyword evidence="4" id="KW-0804">Transcription</keyword>
<feature type="domain" description="HTH tetR-type" evidence="6">
    <location>
        <begin position="13"/>
        <end position="73"/>
    </location>
</feature>
<dbReference type="InterPro" id="IPR039538">
    <property type="entry name" value="BetI_C"/>
</dbReference>
<gene>
    <name evidence="7" type="ORF">DZF96_14380</name>
</gene>
<keyword evidence="2" id="KW-0805">Transcription regulation</keyword>
<feature type="DNA-binding region" description="H-T-H motif" evidence="5">
    <location>
        <begin position="36"/>
        <end position="55"/>
    </location>
</feature>
<dbReference type="GO" id="GO:0003700">
    <property type="term" value="F:DNA-binding transcription factor activity"/>
    <property type="evidence" value="ECO:0007669"/>
    <property type="project" value="TreeGrafter"/>
</dbReference>
<sequence length="212" mass="22595">MLVRDGMLNARGVRRRAEIIAAARSAFAVDGYRGATMAAIATRAGVTHAGLLYHFATKEDLLEAVLADESGRQTELLSAAEVTGGRADEAGGDALDRLRALVRRNESEPEWARLFSTLLGESVAPDHPVRARMAERYDTVARNLAATLDGIGERASGLPADEAESLARLLLAVMDGLQYQSLTGSAVDVEREFATMVALVRARLDDTGSAVS</sequence>
<dbReference type="SUPFAM" id="SSF46689">
    <property type="entry name" value="Homeodomain-like"/>
    <property type="match status" value="1"/>
</dbReference>
<dbReference type="Gene3D" id="1.10.357.10">
    <property type="entry name" value="Tetracycline Repressor, domain 2"/>
    <property type="match status" value="1"/>
</dbReference>
<keyword evidence="3 5" id="KW-0238">DNA-binding</keyword>
<evidence type="ECO:0000259" key="6">
    <source>
        <dbReference type="PROSITE" id="PS50977"/>
    </source>
</evidence>
<dbReference type="EMBL" id="QWEC01000321">
    <property type="protein sequence ID" value="RII95443.1"/>
    <property type="molecule type" value="Genomic_DNA"/>
</dbReference>
<dbReference type="Pfam" id="PF00440">
    <property type="entry name" value="TetR_N"/>
    <property type="match status" value="1"/>
</dbReference>
<dbReference type="Proteomes" id="UP000266298">
    <property type="component" value="Unassembled WGS sequence"/>
</dbReference>
<name>A0A399NMQ1_9MICO</name>
<proteinExistence type="predicted"/>
<comment type="caution">
    <text evidence="7">The sequence shown here is derived from an EMBL/GenBank/DDBJ whole genome shotgun (WGS) entry which is preliminary data.</text>
</comment>
<dbReference type="InterPro" id="IPR050109">
    <property type="entry name" value="HTH-type_TetR-like_transc_reg"/>
</dbReference>
<dbReference type="InterPro" id="IPR036271">
    <property type="entry name" value="Tet_transcr_reg_TetR-rel_C_sf"/>
</dbReference>
<organism evidence="7 8">
    <name type="scientific">Clavibacter michiganensis</name>
    <dbReference type="NCBI Taxonomy" id="28447"/>
    <lineage>
        <taxon>Bacteria</taxon>
        <taxon>Bacillati</taxon>
        <taxon>Actinomycetota</taxon>
        <taxon>Actinomycetes</taxon>
        <taxon>Micrococcales</taxon>
        <taxon>Microbacteriaceae</taxon>
        <taxon>Clavibacter</taxon>
    </lineage>
</organism>
<keyword evidence="1" id="KW-0678">Repressor</keyword>
<dbReference type="PANTHER" id="PTHR30055">
    <property type="entry name" value="HTH-TYPE TRANSCRIPTIONAL REGULATOR RUTR"/>
    <property type="match status" value="1"/>
</dbReference>
<dbReference type="PRINTS" id="PR00455">
    <property type="entry name" value="HTHTETR"/>
</dbReference>
<evidence type="ECO:0000313" key="7">
    <source>
        <dbReference type="EMBL" id="RII95443.1"/>
    </source>
</evidence>
<dbReference type="InterPro" id="IPR001647">
    <property type="entry name" value="HTH_TetR"/>
</dbReference>
<dbReference type="PROSITE" id="PS50977">
    <property type="entry name" value="HTH_TETR_2"/>
    <property type="match status" value="1"/>
</dbReference>
<evidence type="ECO:0000256" key="3">
    <source>
        <dbReference type="ARBA" id="ARBA00023125"/>
    </source>
</evidence>
<accession>A0A399NMQ1</accession>